<feature type="repeat" description="PPR" evidence="2">
    <location>
        <begin position="712"/>
        <end position="746"/>
    </location>
</feature>
<dbReference type="Pfam" id="PF20431">
    <property type="entry name" value="E_motif"/>
    <property type="match status" value="1"/>
</dbReference>
<dbReference type="PROSITE" id="PS51375">
    <property type="entry name" value="PPR"/>
    <property type="match status" value="10"/>
</dbReference>
<gene>
    <name evidence="4" type="primary">A03p038300.1_BraROA</name>
    <name evidence="4" type="ORF">IGI04_011700</name>
</gene>
<feature type="domain" description="F-box" evidence="3">
    <location>
        <begin position="1"/>
        <end position="46"/>
    </location>
</feature>
<dbReference type="NCBIfam" id="TIGR00756">
    <property type="entry name" value="PPR"/>
    <property type="match status" value="7"/>
</dbReference>
<dbReference type="Proteomes" id="UP000823674">
    <property type="component" value="Chromosome A03"/>
</dbReference>
<dbReference type="InterPro" id="IPR046848">
    <property type="entry name" value="E_motif"/>
</dbReference>
<feature type="repeat" description="PPR" evidence="2">
    <location>
        <begin position="1117"/>
        <end position="1151"/>
    </location>
</feature>
<dbReference type="Gene3D" id="1.25.40.10">
    <property type="entry name" value="Tetratricopeptide repeat domain"/>
    <property type="match status" value="9"/>
</dbReference>
<dbReference type="Pfam" id="PF13041">
    <property type="entry name" value="PPR_2"/>
    <property type="match status" value="5"/>
</dbReference>
<feature type="repeat" description="PPR" evidence="2">
    <location>
        <begin position="646"/>
        <end position="680"/>
    </location>
</feature>
<feature type="repeat" description="PPR" evidence="2">
    <location>
        <begin position="1187"/>
        <end position="1217"/>
    </location>
</feature>
<keyword evidence="5" id="KW-1185">Reference proteome</keyword>
<dbReference type="SMART" id="SM00256">
    <property type="entry name" value="FBOX"/>
    <property type="match status" value="1"/>
</dbReference>
<comment type="caution">
    <text evidence="4">The sequence shown here is derived from an EMBL/GenBank/DDBJ whole genome shotgun (WGS) entry which is preliminary data.</text>
</comment>
<organism evidence="4 5">
    <name type="scientific">Brassica rapa subsp. trilocularis</name>
    <dbReference type="NCBI Taxonomy" id="1813537"/>
    <lineage>
        <taxon>Eukaryota</taxon>
        <taxon>Viridiplantae</taxon>
        <taxon>Streptophyta</taxon>
        <taxon>Embryophyta</taxon>
        <taxon>Tracheophyta</taxon>
        <taxon>Spermatophyta</taxon>
        <taxon>Magnoliopsida</taxon>
        <taxon>eudicotyledons</taxon>
        <taxon>Gunneridae</taxon>
        <taxon>Pentapetalae</taxon>
        <taxon>rosids</taxon>
        <taxon>malvids</taxon>
        <taxon>Brassicales</taxon>
        <taxon>Brassicaceae</taxon>
        <taxon>Brassiceae</taxon>
        <taxon>Brassica</taxon>
    </lineage>
</organism>
<dbReference type="InterPro" id="IPR017451">
    <property type="entry name" value="F-box-assoc_interact_dom"/>
</dbReference>
<dbReference type="NCBIfam" id="TIGR01640">
    <property type="entry name" value="F_box_assoc_1"/>
    <property type="match status" value="1"/>
</dbReference>
<dbReference type="InterPro" id="IPR001810">
    <property type="entry name" value="F-box_dom"/>
</dbReference>
<sequence>MTKISDLPVNLVEEILSKVPLKYMRAVRLTCKEWDTLSKSRSFSKMHIDKISAGESMMVVVLMRYNLYLMNVVLVVNEDPLIECKGQLTCLDKQNYKISHVFHCDGLLLCVLKDDYTKVIVWNPYWGQTRSIECRYSVGPNRWFWFSYALGYEDKGGSSCRAYKFLRFIDQFVGYEDNFIWYEIYDFESSSWKTLDVITPHWRINLYERGVSLKGNTYWLASPRNTYEGLDNHIICFDFTSESFGPLLRLPFDAGDDATVTLSCVREEKLAVLFTHYELEGPLEFEIWISTKIEAEKVSWSKFLRVVDAEFEPLISYDCFFIDEEKKVAMSFEDAYPTKFNIVGEAGYFKKLELEERLGRDIKWMQHACSYVRSLADIKQPAAAGGKRKQQSELEKQRYDQNMARLAALKKLSRAWQQENKGDNILLLPPSSPKFDSFSLLRRLSFSTDLSLRIIKQVPPNHDQIYNSLLEICLDQCKLFKTRKVFDEMPQRLLHVSRIGKAVHSRSLTLGIDPKGRLSNAVVDLYAKCKSIAYAEKVFESLEKDVTAWNSMLSMYSSIGLPGKVLRSFVSLFEGLVFPNKFTFSIVLSTCARESNVTFGRQIHCCMVKTGFERNSYCGGALVDMYAKCDCIGDARRVFDGVVDPNTVCWTCLFSGYVKAGLPEEAVIVFEKMRGEGHRPDHLAFVTVINTYISLGKLKDARVLFGEMASPDVVAWNVMISGHGKRGCEEVAVEYFLRMRKSGVRSTRSTLGSVLSAIGIVANLELGLVVHAEAIKQGLACNIYVGSSLVSMYSKCERMEDAAKVFEGLEERNDVLWNAMIRGYAHNGEAHKVMELFMDMRGSGHNVDDFTFTSLLSTCAASHDLDMGSQFHSVIIKKKLADNLFVGNALVDMYAKCGGVEDARKVFERMWERDNVSWNTMIGGYVQDENESEAFNLFKRMNSCGMVSDGSCLASTLKACANVRGLYLGKQAHCLSVKFGLETDLHAGSSLIDMYAKCGVIEDSRKVFSSMPEWSVVSMNALIAGYAQNNLEEAVVLFREMVTRGVNPSEITFATIVEACDKPETLTLGTQFHGQIIKRGVSYEGEYLGISLLGLYMNSCRIVEACVLFSEFQTPKSIVLWTGMMSGHSQNGFYEEALKFYKEMRRDDALPDQATFVTVLRVCSVLSSLREGRAIHSLTFHLAHDLDELTSNTLIDMYAKCGDMKSSSQVFDEMKRRSNVVSWNSIINGYAKNGYAEDALRMFDSMRQSRITPDEITFLGVLTACSHAGKVSEGRKIFEMMISQYGVEARVDHVACMVDLLGRWGYLEEADNFIKAQNLKPDARLWSSLLGACSIHGDDIRGEMAAEKLIELEPQNSSAYVLLSNIYASQGRWEKVNALRKDMKDRGVSKVPGCSWIDVGERKHVFGAGDKSHSDICKIETFLEDIYDLVKDDAVVNHDIMEHASHDWVVASCDLIRYSS</sequence>
<feature type="repeat" description="PPR" evidence="2">
    <location>
        <begin position="1356"/>
        <end position="1390"/>
    </location>
</feature>
<feature type="repeat" description="PPR" evidence="2">
    <location>
        <begin position="813"/>
        <end position="847"/>
    </location>
</feature>
<dbReference type="Gene3D" id="1.20.1280.50">
    <property type="match status" value="1"/>
</dbReference>
<keyword evidence="1" id="KW-0677">Repeat</keyword>
<evidence type="ECO:0000256" key="2">
    <source>
        <dbReference type="PROSITE-ProRule" id="PRU00708"/>
    </source>
</evidence>
<dbReference type="PANTHER" id="PTHR47926:SF441">
    <property type="entry name" value="PENTATRICOPEPTIDE REPEAT-CONTAINING PROTEIN"/>
    <property type="match status" value="1"/>
</dbReference>
<evidence type="ECO:0000256" key="1">
    <source>
        <dbReference type="ARBA" id="ARBA00022737"/>
    </source>
</evidence>
<dbReference type="Pfam" id="PF01535">
    <property type="entry name" value="PPR"/>
    <property type="match status" value="5"/>
</dbReference>
<dbReference type="InterPro" id="IPR006527">
    <property type="entry name" value="F-box-assoc_dom_typ1"/>
</dbReference>
<evidence type="ECO:0000313" key="5">
    <source>
        <dbReference type="Proteomes" id="UP000823674"/>
    </source>
</evidence>
<dbReference type="SUPFAM" id="SSF48452">
    <property type="entry name" value="TPR-like"/>
    <property type="match status" value="1"/>
</dbReference>
<evidence type="ECO:0000259" key="3">
    <source>
        <dbReference type="PROSITE" id="PS50181"/>
    </source>
</evidence>
<dbReference type="EMBL" id="JADBGQ010000003">
    <property type="protein sequence ID" value="KAG5405581.1"/>
    <property type="molecule type" value="Genomic_DNA"/>
</dbReference>
<dbReference type="PANTHER" id="PTHR47926">
    <property type="entry name" value="PENTATRICOPEPTIDE REPEAT-CONTAINING PROTEIN"/>
    <property type="match status" value="1"/>
</dbReference>
<dbReference type="InterPro" id="IPR036047">
    <property type="entry name" value="F-box-like_dom_sf"/>
</dbReference>
<dbReference type="InterPro" id="IPR046960">
    <property type="entry name" value="PPR_At4g14850-like_plant"/>
</dbReference>
<accession>A0ABQ7N637</accession>
<dbReference type="SUPFAM" id="SSF81383">
    <property type="entry name" value="F-box domain"/>
    <property type="match status" value="1"/>
</dbReference>
<feature type="repeat" description="PPR" evidence="2">
    <location>
        <begin position="1219"/>
        <end position="1253"/>
    </location>
</feature>
<dbReference type="Pfam" id="PF07734">
    <property type="entry name" value="FBA_1"/>
    <property type="match status" value="1"/>
</dbReference>
<protein>
    <recommendedName>
        <fullName evidence="3">F-box domain-containing protein</fullName>
    </recommendedName>
</protein>
<feature type="repeat" description="PPR" evidence="2">
    <location>
        <begin position="914"/>
        <end position="948"/>
    </location>
</feature>
<feature type="repeat" description="PPR" evidence="2">
    <location>
        <begin position="1015"/>
        <end position="1048"/>
    </location>
</feature>
<evidence type="ECO:0000313" key="4">
    <source>
        <dbReference type="EMBL" id="KAG5405581.1"/>
    </source>
</evidence>
<dbReference type="Pfam" id="PF00646">
    <property type="entry name" value="F-box"/>
    <property type="match status" value="1"/>
</dbReference>
<dbReference type="InterPro" id="IPR011990">
    <property type="entry name" value="TPR-like_helical_dom_sf"/>
</dbReference>
<proteinExistence type="predicted"/>
<name>A0ABQ7N637_BRACM</name>
<dbReference type="InterPro" id="IPR002885">
    <property type="entry name" value="PPR_rpt"/>
</dbReference>
<feature type="repeat" description="PPR" evidence="2">
    <location>
        <begin position="883"/>
        <end position="913"/>
    </location>
</feature>
<reference evidence="4 5" key="1">
    <citation type="submission" date="2021-03" db="EMBL/GenBank/DDBJ databases">
        <authorList>
            <person name="King G.J."/>
            <person name="Bancroft I."/>
            <person name="Baten A."/>
            <person name="Bloomfield J."/>
            <person name="Borpatragohain P."/>
            <person name="He Z."/>
            <person name="Irish N."/>
            <person name="Irwin J."/>
            <person name="Liu K."/>
            <person name="Mauleon R.P."/>
            <person name="Moore J."/>
            <person name="Morris R."/>
            <person name="Ostergaard L."/>
            <person name="Wang B."/>
            <person name="Wells R."/>
        </authorList>
    </citation>
    <scope>NUCLEOTIDE SEQUENCE [LARGE SCALE GENOMIC DNA]</scope>
    <source>
        <strain evidence="4">R-o-18</strain>
        <tissue evidence="4">Leaf</tissue>
    </source>
</reference>
<dbReference type="PROSITE" id="PS50181">
    <property type="entry name" value="FBOX"/>
    <property type="match status" value="1"/>
</dbReference>